<comment type="caution">
    <text evidence="1">The sequence shown here is derived from an EMBL/GenBank/DDBJ whole genome shotgun (WGS) entry which is preliminary data.</text>
</comment>
<gene>
    <name evidence="1" type="ORF">K0U00_39220</name>
</gene>
<dbReference type="SUPFAM" id="SSF52540">
    <property type="entry name" value="P-loop containing nucleoside triphosphate hydrolases"/>
    <property type="match status" value="1"/>
</dbReference>
<evidence type="ECO:0000313" key="2">
    <source>
        <dbReference type="Proteomes" id="UP001519887"/>
    </source>
</evidence>
<keyword evidence="1" id="KW-0547">Nucleotide-binding</keyword>
<dbReference type="EMBL" id="JAHZIK010002023">
    <property type="protein sequence ID" value="MBW7460110.1"/>
    <property type="molecule type" value="Genomic_DNA"/>
</dbReference>
<keyword evidence="1" id="KW-0067">ATP-binding</keyword>
<dbReference type="InterPro" id="IPR027417">
    <property type="entry name" value="P-loop_NTPase"/>
</dbReference>
<dbReference type="Gene3D" id="3.40.50.300">
    <property type="entry name" value="P-loop containing nucleotide triphosphate hydrolases"/>
    <property type="match status" value="1"/>
</dbReference>
<accession>A0ABS7CGS7</accession>
<dbReference type="PANTHER" id="PTHR42855">
    <property type="entry name" value="ABC TRANSPORTER ATP-BINDING SUBUNIT"/>
    <property type="match status" value="1"/>
</dbReference>
<reference evidence="1 2" key="1">
    <citation type="submission" date="2021-07" db="EMBL/GenBank/DDBJ databases">
        <title>Paenibacillus radiodurans sp. nov., isolated from the southeastern edge of Tengger Desert.</title>
        <authorList>
            <person name="Zhang G."/>
        </authorList>
    </citation>
    <scope>NUCLEOTIDE SEQUENCE [LARGE SCALE GENOMIC DNA]</scope>
    <source>
        <strain evidence="1 2">CCM 7311</strain>
    </source>
</reference>
<organism evidence="1 2">
    <name type="scientific">Paenibacillus sepulcri</name>
    <dbReference type="NCBI Taxonomy" id="359917"/>
    <lineage>
        <taxon>Bacteria</taxon>
        <taxon>Bacillati</taxon>
        <taxon>Bacillota</taxon>
        <taxon>Bacilli</taxon>
        <taxon>Bacillales</taxon>
        <taxon>Paenibacillaceae</taxon>
        <taxon>Paenibacillus</taxon>
    </lineage>
</organism>
<dbReference type="GO" id="GO:0005524">
    <property type="term" value="F:ATP binding"/>
    <property type="evidence" value="ECO:0007669"/>
    <property type="project" value="UniProtKB-KW"/>
</dbReference>
<dbReference type="Proteomes" id="UP001519887">
    <property type="component" value="Unassembled WGS sequence"/>
</dbReference>
<keyword evidence="2" id="KW-1185">Reference proteome</keyword>
<feature type="non-terminal residue" evidence="1">
    <location>
        <position position="1"/>
    </location>
</feature>
<proteinExistence type="predicted"/>
<dbReference type="PANTHER" id="PTHR42855:SF1">
    <property type="entry name" value="ABC TRANSPORTER DOMAIN-CONTAINING PROTEIN"/>
    <property type="match status" value="1"/>
</dbReference>
<name>A0ABS7CGS7_9BACL</name>
<evidence type="ECO:0000313" key="1">
    <source>
        <dbReference type="EMBL" id="MBW7460110.1"/>
    </source>
</evidence>
<protein>
    <submittedName>
        <fullName evidence="1">ABC transporter ATP-binding protein</fullName>
    </submittedName>
</protein>
<sequence>GRANLLVLDEPTNYLDIDTRERVEEALQQYPGALLLVTHDRYLIRKTANRLILMDNNQAPELFPGTYEEYASRSRTHPLNTDGQERANECGQLELRLVRLMNEAEPENELQQKKLMQEIKELQKQIALLRQI</sequence>
<dbReference type="InterPro" id="IPR051309">
    <property type="entry name" value="ABCF_ATPase"/>
</dbReference>